<protein>
    <submittedName>
        <fullName evidence="2">Uncharacterized protein</fullName>
    </submittedName>
</protein>
<evidence type="ECO:0000256" key="1">
    <source>
        <dbReference type="SAM" id="MobiDB-lite"/>
    </source>
</evidence>
<dbReference type="Proteomes" id="UP000246085">
    <property type="component" value="Chromosome BRAD3257"/>
</dbReference>
<name>A0A2U3PZ88_9BRAD</name>
<dbReference type="KEGG" id="bvz:BRAD3257_3436"/>
<reference evidence="2 3" key="1">
    <citation type="submission" date="2018-03" db="EMBL/GenBank/DDBJ databases">
        <authorList>
            <person name="Gully D."/>
        </authorList>
    </citation>
    <scope>NUCLEOTIDE SEQUENCE [LARGE SCALE GENOMIC DNA]</scope>
    <source>
        <strain evidence="2">ORS3257</strain>
    </source>
</reference>
<sequence length="38" mass="4132">MKEALPRGGAFFAPYSVIPGLEEPNPESRDSKVRNCAP</sequence>
<evidence type="ECO:0000313" key="2">
    <source>
        <dbReference type="EMBL" id="SPP94465.1"/>
    </source>
</evidence>
<dbReference type="EMBL" id="LS398110">
    <property type="protein sequence ID" value="SPP94465.1"/>
    <property type="molecule type" value="Genomic_DNA"/>
</dbReference>
<evidence type="ECO:0000313" key="3">
    <source>
        <dbReference type="Proteomes" id="UP000246085"/>
    </source>
</evidence>
<accession>A0A2U3PZ88</accession>
<feature type="region of interest" description="Disordered" evidence="1">
    <location>
        <begin position="16"/>
        <end position="38"/>
    </location>
</feature>
<organism evidence="2 3">
    <name type="scientific">Bradyrhizobium vignae</name>
    <dbReference type="NCBI Taxonomy" id="1549949"/>
    <lineage>
        <taxon>Bacteria</taxon>
        <taxon>Pseudomonadati</taxon>
        <taxon>Pseudomonadota</taxon>
        <taxon>Alphaproteobacteria</taxon>
        <taxon>Hyphomicrobiales</taxon>
        <taxon>Nitrobacteraceae</taxon>
        <taxon>Bradyrhizobium</taxon>
    </lineage>
</organism>
<dbReference type="AlphaFoldDB" id="A0A2U3PZ88"/>
<proteinExistence type="predicted"/>
<gene>
    <name evidence="2" type="ORF">BRAD3257_3436</name>
</gene>
<feature type="compositionally biased region" description="Basic and acidic residues" evidence="1">
    <location>
        <begin position="26"/>
        <end position="38"/>
    </location>
</feature>